<feature type="domain" description="HTH luxR-type" evidence="4">
    <location>
        <begin position="359"/>
        <end position="424"/>
    </location>
</feature>
<keyword evidence="3" id="KW-0804">Transcription</keyword>
<dbReference type="InterPro" id="IPR016032">
    <property type="entry name" value="Sig_transdc_resp-reg_C-effctor"/>
</dbReference>
<dbReference type="InterPro" id="IPR036388">
    <property type="entry name" value="WH-like_DNA-bd_sf"/>
</dbReference>
<sequence>MAAHLSPLSHTSPATAASVAAVATATLPEIAQRLRQALREVVGHRALLIFTEDCTGRPQKKAGDPEITEHASILELEDVRRRLASGEDVRTARIGGQDRPVLALAAPTGAILVLCEPDAEDAAALEDTTTASAYVRIVWEMAATRIRQQVSDASPAYLVESRAASAERLRVTTELTESHATDLESLLALLRNTGIDDRRARAAAVELATTALVHAKTRSDVVVALTEEPVASAFERLRADLRPLTRFGRLDVQFVEPPADGRALPGEVAHAARAIVRSAVLAFNDQPDTTRVRIQWDCDGTNLLIKLRDDGAGALDGSVAELRQVQARVSILGGRAELTGVPGWGSEIDVTLPLDAPPPATSGWDLAPRERDVLRLIAAGQRNRQIATTLGISENTVKFHTSHLYRKLGVSSRAAAAAAAIASGLR</sequence>
<dbReference type="PANTHER" id="PTHR44688:SF16">
    <property type="entry name" value="DNA-BINDING TRANSCRIPTIONAL ACTIVATOR DEVR_DOSR"/>
    <property type="match status" value="1"/>
</dbReference>
<organism evidence="5 6">
    <name type="scientific">Microbacterium betulae</name>
    <dbReference type="NCBI Taxonomy" id="2981139"/>
    <lineage>
        <taxon>Bacteria</taxon>
        <taxon>Bacillati</taxon>
        <taxon>Actinomycetota</taxon>
        <taxon>Actinomycetes</taxon>
        <taxon>Micrococcales</taxon>
        <taxon>Microbacteriaceae</taxon>
        <taxon>Microbacterium</taxon>
    </lineage>
</organism>
<dbReference type="EMBL" id="CP118157">
    <property type="protein sequence ID" value="WOF23465.1"/>
    <property type="molecule type" value="Genomic_DNA"/>
</dbReference>
<evidence type="ECO:0000259" key="4">
    <source>
        <dbReference type="PROSITE" id="PS50043"/>
    </source>
</evidence>
<dbReference type="PRINTS" id="PR00038">
    <property type="entry name" value="HTHLUXR"/>
</dbReference>
<dbReference type="PROSITE" id="PS00622">
    <property type="entry name" value="HTH_LUXR_1"/>
    <property type="match status" value="1"/>
</dbReference>
<dbReference type="PANTHER" id="PTHR44688">
    <property type="entry name" value="DNA-BINDING TRANSCRIPTIONAL ACTIVATOR DEVR_DOSR"/>
    <property type="match status" value="1"/>
</dbReference>
<dbReference type="Proteomes" id="UP001305498">
    <property type="component" value="Chromosome"/>
</dbReference>
<gene>
    <name evidence="5" type="ORF">N8K70_01955</name>
</gene>
<dbReference type="AlphaFoldDB" id="A0AA97FJK6"/>
<dbReference type="InterPro" id="IPR000792">
    <property type="entry name" value="Tscrpt_reg_LuxR_C"/>
</dbReference>
<dbReference type="RefSeq" id="WP_317139937.1">
    <property type="nucleotide sequence ID" value="NZ_CP118157.1"/>
</dbReference>
<dbReference type="CDD" id="cd06170">
    <property type="entry name" value="LuxR_C_like"/>
    <property type="match status" value="1"/>
</dbReference>
<proteinExistence type="predicted"/>
<dbReference type="Gene3D" id="3.30.565.10">
    <property type="entry name" value="Histidine kinase-like ATPase, C-terminal domain"/>
    <property type="match status" value="1"/>
</dbReference>
<dbReference type="GO" id="GO:0006355">
    <property type="term" value="P:regulation of DNA-templated transcription"/>
    <property type="evidence" value="ECO:0007669"/>
    <property type="project" value="InterPro"/>
</dbReference>
<dbReference type="Gene3D" id="1.10.10.10">
    <property type="entry name" value="Winged helix-like DNA-binding domain superfamily/Winged helix DNA-binding domain"/>
    <property type="match status" value="1"/>
</dbReference>
<dbReference type="KEGG" id="mbet:N8K70_01955"/>
<evidence type="ECO:0000256" key="3">
    <source>
        <dbReference type="ARBA" id="ARBA00023163"/>
    </source>
</evidence>
<evidence type="ECO:0000256" key="1">
    <source>
        <dbReference type="ARBA" id="ARBA00023015"/>
    </source>
</evidence>
<dbReference type="PROSITE" id="PS50043">
    <property type="entry name" value="HTH_LUXR_2"/>
    <property type="match status" value="1"/>
</dbReference>
<keyword evidence="1" id="KW-0805">Transcription regulation</keyword>
<evidence type="ECO:0000256" key="2">
    <source>
        <dbReference type="ARBA" id="ARBA00023125"/>
    </source>
</evidence>
<keyword evidence="6" id="KW-1185">Reference proteome</keyword>
<dbReference type="SUPFAM" id="SSF55874">
    <property type="entry name" value="ATPase domain of HSP90 chaperone/DNA topoisomerase II/histidine kinase"/>
    <property type="match status" value="1"/>
</dbReference>
<dbReference type="Pfam" id="PF00196">
    <property type="entry name" value="GerE"/>
    <property type="match status" value="1"/>
</dbReference>
<reference evidence="5 6" key="1">
    <citation type="submission" date="2023-02" db="EMBL/GenBank/DDBJ databases">
        <title>Microbacterium betulae sp. nov., isolated from birch wood.</title>
        <authorList>
            <person name="Pasciak M."/>
            <person name="Pawlik K.J."/>
            <person name="Martynowski D."/>
            <person name="Laczmanski L."/>
            <person name="Ciekot J."/>
            <person name="Szponar B."/>
            <person name="Wojcik-Fatla A."/>
            <person name="Mackiewicz B."/>
            <person name="Farian E."/>
            <person name="Cholewa G."/>
            <person name="Cholewa A."/>
            <person name="Dutkiewicz J."/>
        </authorList>
    </citation>
    <scope>NUCLEOTIDE SEQUENCE [LARGE SCALE GENOMIC DNA]</scope>
    <source>
        <strain evidence="5 6">AB</strain>
    </source>
</reference>
<accession>A0AA97FJK6</accession>
<keyword evidence="2" id="KW-0238">DNA-binding</keyword>
<name>A0AA97FJK6_9MICO</name>
<evidence type="ECO:0000313" key="6">
    <source>
        <dbReference type="Proteomes" id="UP001305498"/>
    </source>
</evidence>
<dbReference type="InterPro" id="IPR036890">
    <property type="entry name" value="HATPase_C_sf"/>
</dbReference>
<dbReference type="SMART" id="SM00421">
    <property type="entry name" value="HTH_LUXR"/>
    <property type="match status" value="1"/>
</dbReference>
<protein>
    <submittedName>
        <fullName evidence="5">LuxR C-terminal-related transcriptional regulator</fullName>
    </submittedName>
</protein>
<dbReference type="GO" id="GO:0003677">
    <property type="term" value="F:DNA binding"/>
    <property type="evidence" value="ECO:0007669"/>
    <property type="project" value="UniProtKB-KW"/>
</dbReference>
<evidence type="ECO:0000313" key="5">
    <source>
        <dbReference type="EMBL" id="WOF23465.1"/>
    </source>
</evidence>
<dbReference type="SUPFAM" id="SSF46894">
    <property type="entry name" value="C-terminal effector domain of the bipartite response regulators"/>
    <property type="match status" value="1"/>
</dbReference>